<proteinExistence type="predicted"/>
<organism evidence="2 3">
    <name type="scientific">Glossina brevipalpis</name>
    <dbReference type="NCBI Taxonomy" id="37001"/>
    <lineage>
        <taxon>Eukaryota</taxon>
        <taxon>Metazoa</taxon>
        <taxon>Ecdysozoa</taxon>
        <taxon>Arthropoda</taxon>
        <taxon>Hexapoda</taxon>
        <taxon>Insecta</taxon>
        <taxon>Pterygota</taxon>
        <taxon>Neoptera</taxon>
        <taxon>Endopterygota</taxon>
        <taxon>Diptera</taxon>
        <taxon>Brachycera</taxon>
        <taxon>Muscomorpha</taxon>
        <taxon>Hippoboscoidea</taxon>
        <taxon>Glossinidae</taxon>
        <taxon>Glossina</taxon>
    </lineage>
</organism>
<keyword evidence="1" id="KW-0812">Transmembrane</keyword>
<keyword evidence="1" id="KW-1133">Transmembrane helix</keyword>
<feature type="transmembrane region" description="Helical" evidence="1">
    <location>
        <begin position="70"/>
        <end position="87"/>
    </location>
</feature>
<reference evidence="2" key="2">
    <citation type="submission" date="2020-05" db="UniProtKB">
        <authorList>
            <consortium name="EnsemblMetazoa"/>
        </authorList>
    </citation>
    <scope>IDENTIFICATION</scope>
    <source>
        <strain evidence="2">IAEA</strain>
    </source>
</reference>
<accession>A0A1A9WHL0</accession>
<dbReference type="VEuPathDB" id="VectorBase:GBRI020077"/>
<evidence type="ECO:0000256" key="1">
    <source>
        <dbReference type="SAM" id="Phobius"/>
    </source>
</evidence>
<sequence length="136" mass="15200">MKESSKQQQQDTLGYSGKERLVEANACFYPKCEMIFVVIFQLCWMHNASVYIHILHLYPVSKQIQTTVNKLFMLLLVTLVLFAQVLNGKLTLSIYFMCTVHPTGGASVKVASGVKVATSKQAFSDLSVKKYSTIKG</sequence>
<dbReference type="AlphaFoldDB" id="A0A1A9WHL0"/>
<reference evidence="3" key="1">
    <citation type="submission" date="2014-03" db="EMBL/GenBank/DDBJ databases">
        <authorList>
            <person name="Aksoy S."/>
            <person name="Warren W."/>
            <person name="Wilson R.K."/>
        </authorList>
    </citation>
    <scope>NUCLEOTIDE SEQUENCE [LARGE SCALE GENOMIC DNA]</scope>
    <source>
        <strain evidence="3">IAEA</strain>
    </source>
</reference>
<evidence type="ECO:0000313" key="3">
    <source>
        <dbReference type="Proteomes" id="UP000091820"/>
    </source>
</evidence>
<dbReference type="EnsemblMetazoa" id="GBRI020077-RA">
    <property type="protein sequence ID" value="GBRI020077-PA"/>
    <property type="gene ID" value="GBRI020077"/>
</dbReference>
<name>A0A1A9WHL0_9MUSC</name>
<evidence type="ECO:0000313" key="2">
    <source>
        <dbReference type="EnsemblMetazoa" id="GBRI020077-PA"/>
    </source>
</evidence>
<keyword evidence="1" id="KW-0472">Membrane</keyword>
<feature type="transmembrane region" description="Helical" evidence="1">
    <location>
        <begin position="35"/>
        <end position="58"/>
    </location>
</feature>
<dbReference type="Proteomes" id="UP000091820">
    <property type="component" value="Unassembled WGS sequence"/>
</dbReference>
<keyword evidence="3" id="KW-1185">Reference proteome</keyword>
<protein>
    <submittedName>
        <fullName evidence="2">Uncharacterized protein</fullName>
    </submittedName>
</protein>